<dbReference type="KEGG" id="bvz:BRAD3257_7306"/>
<dbReference type="Proteomes" id="UP000246085">
    <property type="component" value="Chromosome BRAD3257"/>
</dbReference>
<reference evidence="1 2" key="1">
    <citation type="submission" date="2018-03" db="EMBL/GenBank/DDBJ databases">
        <authorList>
            <person name="Gully D."/>
        </authorList>
    </citation>
    <scope>NUCLEOTIDE SEQUENCE [LARGE SCALE GENOMIC DNA]</scope>
    <source>
        <strain evidence="1">ORS3257</strain>
    </source>
</reference>
<evidence type="ECO:0000313" key="2">
    <source>
        <dbReference type="Proteomes" id="UP000246085"/>
    </source>
</evidence>
<protein>
    <submittedName>
        <fullName evidence="1">Uncharacterized protein</fullName>
    </submittedName>
</protein>
<evidence type="ECO:0000313" key="1">
    <source>
        <dbReference type="EMBL" id="SPP98067.1"/>
    </source>
</evidence>
<gene>
    <name evidence="1" type="ORF">BRAD3257_7306</name>
</gene>
<organism evidence="1 2">
    <name type="scientific">Bradyrhizobium vignae</name>
    <dbReference type="NCBI Taxonomy" id="1549949"/>
    <lineage>
        <taxon>Bacteria</taxon>
        <taxon>Pseudomonadati</taxon>
        <taxon>Pseudomonadota</taxon>
        <taxon>Alphaproteobacteria</taxon>
        <taxon>Hyphomicrobiales</taxon>
        <taxon>Nitrobacteraceae</taxon>
        <taxon>Bradyrhizobium</taxon>
    </lineage>
</organism>
<dbReference type="AlphaFoldDB" id="A0A2U3Q9K0"/>
<name>A0A2U3Q9K0_9BRAD</name>
<accession>A0A2U3Q9K0</accession>
<sequence length="78" mass="8948">MFSYVSQTFDRAANYPFLLLQYFRSVYAELAAVRLIFRISEPEQVRGVFLYLDEINRVLESTSQPEASLISSHGLSPV</sequence>
<proteinExistence type="predicted"/>
<dbReference type="EMBL" id="LS398110">
    <property type="protein sequence ID" value="SPP98067.1"/>
    <property type="molecule type" value="Genomic_DNA"/>
</dbReference>